<dbReference type="PANTHER" id="PTHR44688">
    <property type="entry name" value="DNA-BINDING TRANSCRIPTIONAL ACTIVATOR DEVR_DOSR"/>
    <property type="match status" value="1"/>
</dbReference>
<accession>A0ABN1DF84</accession>
<dbReference type="CDD" id="cd06170">
    <property type="entry name" value="LuxR_C_like"/>
    <property type="match status" value="1"/>
</dbReference>
<proteinExistence type="predicted"/>
<dbReference type="RefSeq" id="WP_346138890.1">
    <property type="nucleotide sequence ID" value="NZ_BAAAGS010000033.1"/>
</dbReference>
<dbReference type="PANTHER" id="PTHR44688:SF16">
    <property type="entry name" value="DNA-BINDING TRANSCRIPTIONAL ACTIVATOR DEVR_DOSR"/>
    <property type="match status" value="1"/>
</dbReference>
<sequence length="822" mass="85575">MNHPTNPQAASAAGVHAAGLRAAIAAEPAAPVVAGIQGAGGYGKSALLSQLAGIYQAAGIPVSSSPDASRDGAHLVDDAHLLDETSLYALRAIAEKPGARVVVAYRPGPRSHALSELIATLGAPVLLTGLGRDEVARGLPGPASREWIDWLIEQTGGVPRFVGRVTGTIDPSQLGDRTLPRLALEQFRHDFDQLGEHARACVTAMSVGAAPHPEVLASVLELDPGHVAGALASVRSGGLVDDHDMPWPIVRAAAQLLTPLEVRLGIVRRLVDAQLAHGGPVLPLVRPLLGARVALLPEATLSAAFEKGGDEALAEAPELAGRLFDAAVSAGVPESRVAARRARAAAAAGRLDGALRLADQVIVDPAVPDRALGVQVAASVLAHRGLLAQSADLCAWSVDNLRWSGDTAYAAVGLVGTGRLREADELLSSRRESGPPTSLSGAAAKLAGGVRESVTGAATSALSTLVRAAALADPVGPGVMLPDSPAAIAATVALHCGELDVAESSLAKAVESGSGGPLLEVRHRLLAAWVPLMRGDTVTARQALGSVPSELAARDRLLATALHAGIAGRDNDMTALTAIRGQARQAAAEHSPDLFCLLPLGELVVATARLHDQDWLTPYLHEAQALLSALGNPPLWTSMLTWKCLQAAVVVEDMDSAARHAADLGETAHHNPMSAAMAEAARMWLRVLDGQVDQDEAERAARGLHAAGLTWDGARLAGQAAIRTTDRKAMLSLLECARALQGKQPRPRAMSANAGEGELLSDREREVAQLVLAGLTYKQVGKRLFISAKTVEHHIGRIRQRLGCQSREELLDRLRELVGSEA</sequence>
<reference evidence="5 6" key="1">
    <citation type="journal article" date="2019" name="Int. J. Syst. Evol. Microbiol.">
        <title>The Global Catalogue of Microorganisms (GCM) 10K type strain sequencing project: providing services to taxonomists for standard genome sequencing and annotation.</title>
        <authorList>
            <consortium name="The Broad Institute Genomics Platform"/>
            <consortium name="The Broad Institute Genome Sequencing Center for Infectious Disease"/>
            <person name="Wu L."/>
            <person name="Ma J."/>
        </authorList>
    </citation>
    <scope>NUCLEOTIDE SEQUENCE [LARGE SCALE GENOMIC DNA]</scope>
    <source>
        <strain evidence="5 6">JCM 10303</strain>
    </source>
</reference>
<protein>
    <submittedName>
        <fullName evidence="5">Helix-turn-helix transcriptional regulator</fullName>
    </submittedName>
</protein>
<dbReference type="SMART" id="SM00421">
    <property type="entry name" value="HTH_LUXR"/>
    <property type="match status" value="1"/>
</dbReference>
<dbReference type="PRINTS" id="PR00038">
    <property type="entry name" value="HTHLUXR"/>
</dbReference>
<evidence type="ECO:0000256" key="3">
    <source>
        <dbReference type="ARBA" id="ARBA00023163"/>
    </source>
</evidence>
<dbReference type="InterPro" id="IPR000792">
    <property type="entry name" value="Tscrpt_reg_LuxR_C"/>
</dbReference>
<evidence type="ECO:0000313" key="5">
    <source>
        <dbReference type="EMBL" id="GAA0541565.1"/>
    </source>
</evidence>
<name>A0ABN1DF84_SACER</name>
<gene>
    <name evidence="5" type="ORF">GCM10009533_45730</name>
</gene>
<keyword evidence="2" id="KW-0238">DNA-binding</keyword>
<keyword evidence="6" id="KW-1185">Reference proteome</keyword>
<dbReference type="Gene3D" id="1.10.10.10">
    <property type="entry name" value="Winged helix-like DNA-binding domain superfamily/Winged helix DNA-binding domain"/>
    <property type="match status" value="1"/>
</dbReference>
<evidence type="ECO:0000256" key="1">
    <source>
        <dbReference type="ARBA" id="ARBA00023015"/>
    </source>
</evidence>
<organism evidence="5 6">
    <name type="scientific">Saccharopolyspora erythraea</name>
    <name type="common">Streptomyces erythraeus</name>
    <dbReference type="NCBI Taxonomy" id="1836"/>
    <lineage>
        <taxon>Bacteria</taxon>
        <taxon>Bacillati</taxon>
        <taxon>Actinomycetota</taxon>
        <taxon>Actinomycetes</taxon>
        <taxon>Pseudonocardiales</taxon>
        <taxon>Pseudonocardiaceae</taxon>
        <taxon>Saccharopolyspora</taxon>
    </lineage>
</organism>
<dbReference type="SUPFAM" id="SSF46894">
    <property type="entry name" value="C-terminal effector domain of the bipartite response regulators"/>
    <property type="match status" value="1"/>
</dbReference>
<dbReference type="Pfam" id="PF00196">
    <property type="entry name" value="GerE"/>
    <property type="match status" value="1"/>
</dbReference>
<dbReference type="PROSITE" id="PS50043">
    <property type="entry name" value="HTH_LUXR_2"/>
    <property type="match status" value="1"/>
</dbReference>
<dbReference type="PROSITE" id="PS00622">
    <property type="entry name" value="HTH_LUXR_1"/>
    <property type="match status" value="1"/>
</dbReference>
<dbReference type="EMBL" id="BAAAGS010000033">
    <property type="protein sequence ID" value="GAA0541565.1"/>
    <property type="molecule type" value="Genomic_DNA"/>
</dbReference>
<dbReference type="InterPro" id="IPR016032">
    <property type="entry name" value="Sig_transdc_resp-reg_C-effctor"/>
</dbReference>
<dbReference type="Proteomes" id="UP001500729">
    <property type="component" value="Unassembled WGS sequence"/>
</dbReference>
<evidence type="ECO:0000256" key="2">
    <source>
        <dbReference type="ARBA" id="ARBA00023125"/>
    </source>
</evidence>
<evidence type="ECO:0000313" key="6">
    <source>
        <dbReference type="Proteomes" id="UP001500729"/>
    </source>
</evidence>
<comment type="caution">
    <text evidence="5">The sequence shown here is derived from an EMBL/GenBank/DDBJ whole genome shotgun (WGS) entry which is preliminary data.</text>
</comment>
<keyword evidence="3" id="KW-0804">Transcription</keyword>
<evidence type="ECO:0000259" key="4">
    <source>
        <dbReference type="PROSITE" id="PS50043"/>
    </source>
</evidence>
<feature type="domain" description="HTH luxR-type" evidence="4">
    <location>
        <begin position="753"/>
        <end position="818"/>
    </location>
</feature>
<keyword evidence="1" id="KW-0805">Transcription regulation</keyword>
<dbReference type="InterPro" id="IPR036388">
    <property type="entry name" value="WH-like_DNA-bd_sf"/>
</dbReference>